<dbReference type="Gene3D" id="2.30.30.1040">
    <property type="match status" value="1"/>
</dbReference>
<dbReference type="Gene3D" id="2.40.330.10">
    <property type="entry name" value="DNA-binding pseudobarrel domain"/>
    <property type="match status" value="1"/>
</dbReference>
<feature type="compositionally biased region" description="Basic and acidic residues" evidence="9">
    <location>
        <begin position="448"/>
        <end position="457"/>
    </location>
</feature>
<keyword evidence="5 8" id="KW-0804">Transcription</keyword>
<proteinExistence type="inferred from homology"/>
<comment type="similarity">
    <text evidence="2 8">Belongs to the ARF family.</text>
</comment>
<dbReference type="InterPro" id="IPR015300">
    <property type="entry name" value="DNA-bd_pseudobarrel_sf"/>
</dbReference>
<keyword evidence="12" id="KW-1185">Reference proteome</keyword>
<dbReference type="EMBL" id="JABTTQ020002061">
    <property type="protein sequence ID" value="KAK6126178.1"/>
    <property type="molecule type" value="Genomic_DNA"/>
</dbReference>
<evidence type="ECO:0000256" key="5">
    <source>
        <dbReference type="ARBA" id="ARBA00023163"/>
    </source>
</evidence>
<comment type="subunit">
    <text evidence="8">Homodimers and heterodimers.</text>
</comment>
<comment type="function">
    <text evidence="8">Auxin response factors (ARFs) are transcriptional factors that bind specifically to the DNA sequence 5'-TGTCTC-3' found in the auxin-responsive promoter elements (AuxREs).</text>
</comment>
<keyword evidence="3 8" id="KW-0805">Transcription regulation</keyword>
<protein>
    <recommendedName>
        <fullName evidence="8">Auxin response factor</fullName>
    </recommendedName>
</protein>
<evidence type="ECO:0000256" key="8">
    <source>
        <dbReference type="RuleBase" id="RU004561"/>
    </source>
</evidence>
<feature type="region of interest" description="Disordered" evidence="9">
    <location>
        <begin position="419"/>
        <end position="457"/>
    </location>
</feature>
<keyword evidence="7 8" id="KW-0927">Auxin signaling pathway</keyword>
<dbReference type="PANTHER" id="PTHR31384">
    <property type="entry name" value="AUXIN RESPONSE FACTOR 4-RELATED"/>
    <property type="match status" value="1"/>
</dbReference>
<evidence type="ECO:0000256" key="6">
    <source>
        <dbReference type="ARBA" id="ARBA00023242"/>
    </source>
</evidence>
<gene>
    <name evidence="11" type="ORF">DH2020_040059</name>
</gene>
<sequence length="553" mass="61326">MVQMPLVNSKVFYFPQGHFEQCSENVDLGNCPRFPAYIPCTVSSIKFMGNPETDEVFAKIGLVPVKLNTVDFDSDGAIGVNRNEDKPPAFTKTLTQSDANNGGGFSVPRVCADTIFPRLERGADPPAQTIHVRDVHGEVWRFRHIFRGVPRRHLLTTGWSSFVNRKKLVAGDSLVFFRAENGDLCVGIRRANSSWNWSGSRGRVRVEDVIEAASLAASGTPFEVVYYPRAGTPEFCVNTSLVTAAMRVRCLPGMRFKMAFETEDWTRTSWFMGNVVSVEDFDPVRWPGSPWRLLQVKWDEPDLLQNMKHISPWLVELESHMPTIDLPPFLPPPTPPLPKKMRLAPQHPDFDGKVTLPAFSNNQFLKSYNFPVGCLSDNAPAGMQGARHAHHSLSLSNLPNLSNIQSNLLSVGFLPFDRSSQPKSPSNSIISKPGSNENMSHLRNSAQESKKSYNDGKAPKFMLFGQPIHTEEQISSMSRSSDTVLNSSSVGNTSDGCGSVLTPEQSSCEGSQTELGLETGNCQVFMESEDVGWTLDNCMKSWRACSGLKFRTI</sequence>
<keyword evidence="6 8" id="KW-0539">Nucleus</keyword>
<dbReference type="PANTHER" id="PTHR31384:SF94">
    <property type="entry name" value="AUXIN RESPONSE FACTOR 17"/>
    <property type="match status" value="1"/>
</dbReference>
<comment type="caution">
    <text evidence="11">The sequence shown here is derived from an EMBL/GenBank/DDBJ whole genome shotgun (WGS) entry which is preliminary data.</text>
</comment>
<dbReference type="CDD" id="cd10017">
    <property type="entry name" value="B3_DNA"/>
    <property type="match status" value="1"/>
</dbReference>
<reference evidence="11 12" key="1">
    <citation type="journal article" date="2021" name="Comput. Struct. Biotechnol. J.">
        <title>De novo genome assembly of the potent medicinal plant Rehmannia glutinosa using nanopore technology.</title>
        <authorList>
            <person name="Ma L."/>
            <person name="Dong C."/>
            <person name="Song C."/>
            <person name="Wang X."/>
            <person name="Zheng X."/>
            <person name="Niu Y."/>
            <person name="Chen S."/>
            <person name="Feng W."/>
        </authorList>
    </citation>
    <scope>NUCLEOTIDE SEQUENCE [LARGE SCALE GENOMIC DNA]</scope>
    <source>
        <strain evidence="11">DH-2019</strain>
    </source>
</reference>
<keyword evidence="4 8" id="KW-0238">DNA-binding</keyword>
<name>A0ABR0UUQ7_REHGL</name>
<evidence type="ECO:0000256" key="4">
    <source>
        <dbReference type="ARBA" id="ARBA00023125"/>
    </source>
</evidence>
<evidence type="ECO:0000259" key="10">
    <source>
        <dbReference type="PROSITE" id="PS50863"/>
    </source>
</evidence>
<evidence type="ECO:0000313" key="12">
    <source>
        <dbReference type="Proteomes" id="UP001318860"/>
    </source>
</evidence>
<dbReference type="PROSITE" id="PS50863">
    <property type="entry name" value="B3"/>
    <property type="match status" value="1"/>
</dbReference>
<dbReference type="Pfam" id="PF02362">
    <property type="entry name" value="B3"/>
    <property type="match status" value="1"/>
</dbReference>
<evidence type="ECO:0000256" key="9">
    <source>
        <dbReference type="SAM" id="MobiDB-lite"/>
    </source>
</evidence>
<dbReference type="Pfam" id="PF06507">
    <property type="entry name" value="ARF_AD"/>
    <property type="match status" value="1"/>
</dbReference>
<dbReference type="InterPro" id="IPR003340">
    <property type="entry name" value="B3_DNA-bd"/>
</dbReference>
<evidence type="ECO:0000256" key="2">
    <source>
        <dbReference type="ARBA" id="ARBA00007853"/>
    </source>
</evidence>
<feature type="domain" description="TF-B3" evidence="10">
    <location>
        <begin position="90"/>
        <end position="192"/>
    </location>
</feature>
<dbReference type="InterPro" id="IPR010525">
    <property type="entry name" value="ARF_dom"/>
</dbReference>
<dbReference type="Proteomes" id="UP001318860">
    <property type="component" value="Unassembled WGS sequence"/>
</dbReference>
<dbReference type="SMART" id="SM01019">
    <property type="entry name" value="B3"/>
    <property type="match status" value="1"/>
</dbReference>
<feature type="compositionally biased region" description="Low complexity" evidence="9">
    <location>
        <begin position="419"/>
        <end position="436"/>
    </location>
</feature>
<dbReference type="SUPFAM" id="SSF101936">
    <property type="entry name" value="DNA-binding pseudobarrel domain"/>
    <property type="match status" value="1"/>
</dbReference>
<feature type="compositionally biased region" description="Polar residues" evidence="9">
    <location>
        <begin position="437"/>
        <end position="447"/>
    </location>
</feature>
<organism evidence="11 12">
    <name type="scientific">Rehmannia glutinosa</name>
    <name type="common">Chinese foxglove</name>
    <dbReference type="NCBI Taxonomy" id="99300"/>
    <lineage>
        <taxon>Eukaryota</taxon>
        <taxon>Viridiplantae</taxon>
        <taxon>Streptophyta</taxon>
        <taxon>Embryophyta</taxon>
        <taxon>Tracheophyta</taxon>
        <taxon>Spermatophyta</taxon>
        <taxon>Magnoliopsida</taxon>
        <taxon>eudicotyledons</taxon>
        <taxon>Gunneridae</taxon>
        <taxon>Pentapetalae</taxon>
        <taxon>asterids</taxon>
        <taxon>lamiids</taxon>
        <taxon>Lamiales</taxon>
        <taxon>Orobanchaceae</taxon>
        <taxon>Rehmannieae</taxon>
        <taxon>Rehmannia</taxon>
    </lineage>
</organism>
<comment type="subcellular location">
    <subcellularLocation>
        <location evidence="1 8">Nucleus</location>
    </subcellularLocation>
</comment>
<evidence type="ECO:0000256" key="3">
    <source>
        <dbReference type="ARBA" id="ARBA00023015"/>
    </source>
</evidence>
<evidence type="ECO:0000256" key="7">
    <source>
        <dbReference type="ARBA" id="ARBA00023294"/>
    </source>
</evidence>
<evidence type="ECO:0000313" key="11">
    <source>
        <dbReference type="EMBL" id="KAK6126178.1"/>
    </source>
</evidence>
<dbReference type="InterPro" id="IPR044835">
    <property type="entry name" value="ARF_plant"/>
</dbReference>
<evidence type="ECO:0000256" key="1">
    <source>
        <dbReference type="ARBA" id="ARBA00004123"/>
    </source>
</evidence>
<accession>A0ABR0UUQ7</accession>